<dbReference type="EMBL" id="CALOZG010000029">
    <property type="protein sequence ID" value="CAH4033274.1"/>
    <property type="molecule type" value="Genomic_DNA"/>
</dbReference>
<comment type="caution">
    <text evidence="1">The sequence shown here is derived from an EMBL/GenBank/DDBJ whole genome shotgun (WGS) entry which is preliminary data.</text>
</comment>
<accession>A0A9P0TKQ0</accession>
<name>A0A9P0TKQ0_PIEBR</name>
<proteinExistence type="predicted"/>
<reference evidence="1" key="1">
    <citation type="submission" date="2022-05" db="EMBL/GenBank/DDBJ databases">
        <authorList>
            <person name="Okamura Y."/>
        </authorList>
    </citation>
    <scope>NUCLEOTIDE SEQUENCE</scope>
</reference>
<evidence type="ECO:0000313" key="2">
    <source>
        <dbReference type="Proteomes" id="UP001152562"/>
    </source>
</evidence>
<dbReference type="AlphaFoldDB" id="A0A9P0TKQ0"/>
<gene>
    <name evidence="1" type="ORF">PIBRA_LOCUS9576</name>
</gene>
<dbReference type="Proteomes" id="UP001152562">
    <property type="component" value="Unassembled WGS sequence"/>
</dbReference>
<evidence type="ECO:0000313" key="1">
    <source>
        <dbReference type="EMBL" id="CAH4033274.1"/>
    </source>
</evidence>
<organism evidence="1 2">
    <name type="scientific">Pieris brassicae</name>
    <name type="common">White butterfly</name>
    <name type="synonym">Large white butterfly</name>
    <dbReference type="NCBI Taxonomy" id="7116"/>
    <lineage>
        <taxon>Eukaryota</taxon>
        <taxon>Metazoa</taxon>
        <taxon>Ecdysozoa</taxon>
        <taxon>Arthropoda</taxon>
        <taxon>Hexapoda</taxon>
        <taxon>Insecta</taxon>
        <taxon>Pterygota</taxon>
        <taxon>Neoptera</taxon>
        <taxon>Endopterygota</taxon>
        <taxon>Lepidoptera</taxon>
        <taxon>Glossata</taxon>
        <taxon>Ditrysia</taxon>
        <taxon>Papilionoidea</taxon>
        <taxon>Pieridae</taxon>
        <taxon>Pierinae</taxon>
        <taxon>Pieris</taxon>
    </lineage>
</organism>
<protein>
    <submittedName>
        <fullName evidence="1">Uncharacterized protein</fullName>
    </submittedName>
</protein>
<keyword evidence="2" id="KW-1185">Reference proteome</keyword>
<sequence>MPKLGTPMPKPFVGILEIPSPPIFGKPQPPWYMDGILGEDSHTVVVGGFIGNILNGGCELSQTVVEGIFGSEYMELVSQTVVEGVINCGLEASQTVVLGPKMPLPGKL</sequence>